<protein>
    <recommendedName>
        <fullName evidence="10">Mannosyltransferase</fullName>
        <ecNumber evidence="10">2.4.1.-</ecNumber>
    </recommendedName>
</protein>
<dbReference type="Pfam" id="PF03901">
    <property type="entry name" value="Glyco_transf_22"/>
    <property type="match status" value="1"/>
</dbReference>
<evidence type="ECO:0000256" key="3">
    <source>
        <dbReference type="ARBA" id="ARBA00022676"/>
    </source>
</evidence>
<feature type="transmembrane region" description="Helical" evidence="10">
    <location>
        <begin position="299"/>
        <end position="330"/>
    </location>
</feature>
<dbReference type="GeneID" id="37047175"/>
<evidence type="ECO:0000256" key="5">
    <source>
        <dbReference type="ARBA" id="ARBA00022692"/>
    </source>
</evidence>
<evidence type="ECO:0000256" key="10">
    <source>
        <dbReference type="RuleBase" id="RU363075"/>
    </source>
</evidence>
<dbReference type="AlphaFoldDB" id="A0A316YHQ0"/>
<dbReference type="EMBL" id="KZ819638">
    <property type="protein sequence ID" value="PWN88692.1"/>
    <property type="molecule type" value="Genomic_DNA"/>
</dbReference>
<feature type="transmembrane region" description="Helical" evidence="10">
    <location>
        <begin position="260"/>
        <end position="278"/>
    </location>
</feature>
<keyword evidence="3 10" id="KW-0328">Glycosyltransferase</keyword>
<comment type="function">
    <text evidence="9">Mannosyltransferase involved in glycosylphosphatidylinositol-anchor biosynthesis. Transfers the third mannose to Man2-GlcN-acyl-PI during GPI precursor assembly.</text>
</comment>
<comment type="similarity">
    <text evidence="2">Belongs to the glycosyltransferase 22 family. PIGB subfamily.</text>
</comment>
<keyword evidence="6 10" id="KW-0256">Endoplasmic reticulum</keyword>
<dbReference type="OrthoDB" id="416834at2759"/>
<dbReference type="GO" id="GO:0000026">
    <property type="term" value="F:alpha-1,2-mannosyltransferase activity"/>
    <property type="evidence" value="ECO:0007669"/>
    <property type="project" value="TreeGrafter"/>
</dbReference>
<evidence type="ECO:0000256" key="1">
    <source>
        <dbReference type="ARBA" id="ARBA00004477"/>
    </source>
</evidence>
<organism evidence="12 13">
    <name type="scientific">Acaromyces ingoldii</name>
    <dbReference type="NCBI Taxonomy" id="215250"/>
    <lineage>
        <taxon>Eukaryota</taxon>
        <taxon>Fungi</taxon>
        <taxon>Dikarya</taxon>
        <taxon>Basidiomycota</taxon>
        <taxon>Ustilaginomycotina</taxon>
        <taxon>Exobasidiomycetes</taxon>
        <taxon>Exobasidiales</taxon>
        <taxon>Cryptobasidiaceae</taxon>
        <taxon>Acaromyces</taxon>
    </lineage>
</organism>
<comment type="subcellular location">
    <subcellularLocation>
        <location evidence="1 10">Endoplasmic reticulum membrane</location>
        <topology evidence="1 10">Multi-pass membrane protein</topology>
    </subcellularLocation>
</comment>
<keyword evidence="8 10" id="KW-0472">Membrane</keyword>
<feature type="region of interest" description="Disordered" evidence="11">
    <location>
        <begin position="394"/>
        <end position="420"/>
    </location>
</feature>
<sequence length="599" mass="66360">MQQLRVRHSSNGDGGRSAQRRSVKEAVEVGEGREEGGGLFVWLLAFRALVSLATSRAAFAPDEHWQSLEVAHRIAFGYGYQTWEWRDKRTAASAWSDGPIRTVLYPALFVPVYVVLKWTALDDATLLLSLAPGLVQAVFAAIGDLYTFKLARKVLPHDDEAAWTTLLANLLSLYTLHTATRTLSNSLEATLTVVALYYFPLRDTGSTASSLRISLVLFALAAALRPSNVALSLPLVVVLLARLVRSGSHSRVVELGASSLAAALLVSIVLLIADSAFYGRSTFTPLAFLRRNVLEGISLFYGASPFHFYLTSGLPLVCFTTLPWTLLGFWQALNGGDSSSGSPTKNNESLATLARVTLLFVAGMSLLGHKEQRFLQPVVPLLHLFEGLALYQSDEPHPRREEKKKKNSNDHDAKTPPPQRLLRSLARLRRRQPWAYAALLAHLIPAAYLFAHGGGTTRVMEHLSRRDDVTAAAAHGQLGVLMPCHSTPWQSHLHAPHLSAWFITCEPPLAGQDLATYEDESDVFYKDPSAFLVADDQRIQATSHLVVFESLLDDDRVHRQLSEQGFVVHKTFWNSLWHPDSRRRGRVLLLQRKDWTGST</sequence>
<gene>
    <name evidence="12" type="ORF">FA10DRAFT_303624</name>
</gene>
<name>A0A316YHQ0_9BASI</name>
<evidence type="ECO:0000256" key="9">
    <source>
        <dbReference type="ARBA" id="ARBA00024708"/>
    </source>
</evidence>
<dbReference type="GO" id="GO:0005789">
    <property type="term" value="C:endoplasmic reticulum membrane"/>
    <property type="evidence" value="ECO:0007669"/>
    <property type="project" value="UniProtKB-SubCell"/>
</dbReference>
<feature type="region of interest" description="Disordered" evidence="11">
    <location>
        <begin position="1"/>
        <end position="29"/>
    </location>
</feature>
<evidence type="ECO:0000256" key="2">
    <source>
        <dbReference type="ARBA" id="ARBA00006065"/>
    </source>
</evidence>
<dbReference type="InParanoid" id="A0A316YHQ0"/>
<evidence type="ECO:0000313" key="12">
    <source>
        <dbReference type="EMBL" id="PWN88692.1"/>
    </source>
</evidence>
<evidence type="ECO:0000256" key="8">
    <source>
        <dbReference type="ARBA" id="ARBA00023136"/>
    </source>
</evidence>
<keyword evidence="7 10" id="KW-1133">Transmembrane helix</keyword>
<keyword evidence="4" id="KW-0808">Transferase</keyword>
<feature type="transmembrane region" description="Helical" evidence="10">
    <location>
        <begin position="433"/>
        <end position="451"/>
    </location>
</feature>
<feature type="transmembrane region" description="Helical" evidence="10">
    <location>
        <begin position="213"/>
        <end position="240"/>
    </location>
</feature>
<dbReference type="InterPro" id="IPR005599">
    <property type="entry name" value="GPI_mannosylTrfase"/>
</dbReference>
<proteinExistence type="inferred from homology"/>
<dbReference type="FunCoup" id="A0A316YHQ0">
    <property type="interactions" value="477"/>
</dbReference>
<feature type="transmembrane region" description="Helical" evidence="10">
    <location>
        <begin position="126"/>
        <end position="148"/>
    </location>
</feature>
<keyword evidence="5 10" id="KW-0812">Transmembrane</keyword>
<evidence type="ECO:0000313" key="13">
    <source>
        <dbReference type="Proteomes" id="UP000245768"/>
    </source>
</evidence>
<dbReference type="GO" id="GO:0006506">
    <property type="term" value="P:GPI anchor biosynthetic process"/>
    <property type="evidence" value="ECO:0007669"/>
    <property type="project" value="TreeGrafter"/>
</dbReference>
<evidence type="ECO:0000256" key="11">
    <source>
        <dbReference type="SAM" id="MobiDB-lite"/>
    </source>
</evidence>
<dbReference type="PANTHER" id="PTHR22760:SF4">
    <property type="entry name" value="GPI MANNOSYLTRANSFERASE 3"/>
    <property type="match status" value="1"/>
</dbReference>
<dbReference type="Proteomes" id="UP000245768">
    <property type="component" value="Unassembled WGS sequence"/>
</dbReference>
<evidence type="ECO:0000256" key="6">
    <source>
        <dbReference type="ARBA" id="ARBA00022824"/>
    </source>
</evidence>
<reference evidence="12" key="1">
    <citation type="journal article" date="2018" name="Mol. Biol. Evol.">
        <title>Broad Genomic Sampling Reveals a Smut Pathogenic Ancestry of the Fungal Clade Ustilaginomycotina.</title>
        <authorList>
            <person name="Kijpornyongpan T."/>
            <person name="Mondo S.J."/>
            <person name="Barry K."/>
            <person name="Sandor L."/>
            <person name="Lee J."/>
            <person name="Lipzen A."/>
            <person name="Pangilinan J."/>
            <person name="LaButti K."/>
            <person name="Hainaut M."/>
            <person name="Henrissat B."/>
            <person name="Grigoriev I.V."/>
            <person name="Spatafora J.W."/>
            <person name="Aime M.C."/>
        </authorList>
    </citation>
    <scope>NUCLEOTIDE SEQUENCE [LARGE SCALE GENOMIC DNA]</scope>
    <source>
        <strain evidence="12">MCA 4198</strain>
    </source>
</reference>
<accession>A0A316YHQ0</accession>
<keyword evidence="13" id="KW-1185">Reference proteome</keyword>
<evidence type="ECO:0000256" key="7">
    <source>
        <dbReference type="ARBA" id="ARBA00022989"/>
    </source>
</evidence>
<evidence type="ECO:0000256" key="4">
    <source>
        <dbReference type="ARBA" id="ARBA00022679"/>
    </source>
</evidence>
<dbReference type="EC" id="2.4.1.-" evidence="10"/>
<dbReference type="RefSeq" id="XP_025375890.1">
    <property type="nucleotide sequence ID" value="XM_025525259.1"/>
</dbReference>
<dbReference type="STRING" id="215250.A0A316YHQ0"/>
<dbReference type="PANTHER" id="PTHR22760">
    <property type="entry name" value="GLYCOSYLTRANSFERASE"/>
    <property type="match status" value="1"/>
</dbReference>